<dbReference type="InterPro" id="IPR030922">
    <property type="entry name" value="LptF"/>
</dbReference>
<gene>
    <name evidence="7" type="ORF">PITCH_A2030031</name>
</gene>
<feature type="transmembrane region" description="Helical" evidence="6">
    <location>
        <begin position="101"/>
        <end position="123"/>
    </location>
</feature>
<dbReference type="NCBIfam" id="TIGR04407">
    <property type="entry name" value="LptF_YjgP"/>
    <property type="match status" value="1"/>
</dbReference>
<dbReference type="Pfam" id="PF03739">
    <property type="entry name" value="LptF_LptG"/>
    <property type="match status" value="1"/>
</dbReference>
<dbReference type="PANTHER" id="PTHR33529:SF6">
    <property type="entry name" value="YJGP_YJGQ FAMILY PERMEASE"/>
    <property type="match status" value="1"/>
</dbReference>
<proteinExistence type="predicted"/>
<evidence type="ECO:0000256" key="6">
    <source>
        <dbReference type="SAM" id="Phobius"/>
    </source>
</evidence>
<evidence type="ECO:0000256" key="2">
    <source>
        <dbReference type="ARBA" id="ARBA00022475"/>
    </source>
</evidence>
<dbReference type="GO" id="GO:0043190">
    <property type="term" value="C:ATP-binding cassette (ABC) transporter complex"/>
    <property type="evidence" value="ECO:0007669"/>
    <property type="project" value="InterPro"/>
</dbReference>
<evidence type="ECO:0000256" key="1">
    <source>
        <dbReference type="ARBA" id="ARBA00004651"/>
    </source>
</evidence>
<evidence type="ECO:0000313" key="7">
    <source>
        <dbReference type="EMBL" id="SPD73887.1"/>
    </source>
</evidence>
<dbReference type="AlphaFoldDB" id="A0A445MWL4"/>
<feature type="transmembrane region" description="Helical" evidence="6">
    <location>
        <begin position="311"/>
        <end position="332"/>
    </location>
</feature>
<dbReference type="PANTHER" id="PTHR33529">
    <property type="entry name" value="SLR0882 PROTEIN-RELATED"/>
    <property type="match status" value="1"/>
</dbReference>
<dbReference type="GO" id="GO:0055085">
    <property type="term" value="P:transmembrane transport"/>
    <property type="evidence" value="ECO:0007669"/>
    <property type="project" value="InterPro"/>
</dbReference>
<dbReference type="GO" id="GO:0015920">
    <property type="term" value="P:lipopolysaccharide transport"/>
    <property type="evidence" value="ECO:0007669"/>
    <property type="project" value="TreeGrafter"/>
</dbReference>
<evidence type="ECO:0000256" key="4">
    <source>
        <dbReference type="ARBA" id="ARBA00022989"/>
    </source>
</evidence>
<feature type="transmembrane region" description="Helical" evidence="6">
    <location>
        <begin position="55"/>
        <end position="81"/>
    </location>
</feature>
<keyword evidence="5 6" id="KW-0472">Membrane</keyword>
<feature type="transmembrane region" description="Helical" evidence="6">
    <location>
        <begin position="285"/>
        <end position="305"/>
    </location>
</feature>
<comment type="subcellular location">
    <subcellularLocation>
        <location evidence="1">Cell membrane</location>
        <topology evidence="1">Multi-pass membrane protein</topology>
    </subcellularLocation>
</comment>
<dbReference type="InterPro" id="IPR005495">
    <property type="entry name" value="LptG/LptF_permease"/>
</dbReference>
<feature type="transmembrane region" description="Helical" evidence="6">
    <location>
        <begin position="13"/>
        <end position="34"/>
    </location>
</feature>
<evidence type="ECO:0000256" key="3">
    <source>
        <dbReference type="ARBA" id="ARBA00022692"/>
    </source>
</evidence>
<feature type="transmembrane region" description="Helical" evidence="6">
    <location>
        <begin position="344"/>
        <end position="361"/>
    </location>
</feature>
<sequence>MKSTLFRYIFNEIWPTFLAGLSVFVFIVVATKMLSIMDMIVGRGVSISHVARMVLYLLPDIVGFALPAASLIAVVLAFLRLSVDSEIIALKSSGISLYQMLPPVLFFSCLGLIASLLISFIGVPWGNNSFKSLIFQIVESKADLGIKERTFCEPFSKVVFYVNRLSVRDNEMEDVFVTDRRDPSVTNTIIAERGRIFVNPREKVFVLHFQNGAIFIADKDHRSGRTVKFETYDLSIGLKDIMAALASRKKAPKEMTAGELIRQLKETPKRETRYNDMIIELMEKVSIPLAVFLMGIIGMPLGAQLQARGRSAGIGVSLAIFLVYYLCLAGARSICETGLIPPQIGVWIPDLFLLVSAIYLVQCVANERSINLLSGFIGPRFRPA</sequence>
<keyword evidence="3 6" id="KW-0812">Transmembrane</keyword>
<reference evidence="7" key="1">
    <citation type="submission" date="2018-01" db="EMBL/GenBank/DDBJ databases">
        <authorList>
            <person name="Regsiter A."/>
            <person name="William W."/>
        </authorList>
    </citation>
    <scope>NUCLEOTIDE SEQUENCE</scope>
    <source>
        <strain evidence="7">TRIP AH-1</strain>
    </source>
</reference>
<accession>A0A445MWL4</accession>
<keyword evidence="4 6" id="KW-1133">Transmembrane helix</keyword>
<organism evidence="7">
    <name type="scientific">uncultured Desulfobacterium sp</name>
    <dbReference type="NCBI Taxonomy" id="201089"/>
    <lineage>
        <taxon>Bacteria</taxon>
        <taxon>Pseudomonadati</taxon>
        <taxon>Thermodesulfobacteriota</taxon>
        <taxon>Desulfobacteria</taxon>
        <taxon>Desulfobacterales</taxon>
        <taxon>Desulfobacteriaceae</taxon>
        <taxon>Desulfobacterium</taxon>
        <taxon>environmental samples</taxon>
    </lineage>
</organism>
<keyword evidence="2" id="KW-1003">Cell membrane</keyword>
<dbReference type="EMBL" id="OJIN01000117">
    <property type="protein sequence ID" value="SPD73887.1"/>
    <property type="molecule type" value="Genomic_DNA"/>
</dbReference>
<name>A0A445MWL4_9BACT</name>
<evidence type="ECO:0000256" key="5">
    <source>
        <dbReference type="ARBA" id="ARBA00023136"/>
    </source>
</evidence>
<protein>
    <submittedName>
        <fullName evidence="7">Permease, YjgP/YjgQ family</fullName>
    </submittedName>
</protein>